<dbReference type="Proteomes" id="UP001151699">
    <property type="component" value="Chromosome B"/>
</dbReference>
<proteinExistence type="predicted"/>
<dbReference type="EMBL" id="WJQU01000002">
    <property type="protein sequence ID" value="KAJ6641994.1"/>
    <property type="molecule type" value="Genomic_DNA"/>
</dbReference>
<protein>
    <submittedName>
        <fullName evidence="3">Uncharacterized protein</fullName>
    </submittedName>
</protein>
<feature type="compositionally biased region" description="Basic residues" evidence="1">
    <location>
        <begin position="58"/>
        <end position="75"/>
    </location>
</feature>
<feature type="region of interest" description="Disordered" evidence="1">
    <location>
        <begin position="22"/>
        <end position="88"/>
    </location>
</feature>
<feature type="compositionally biased region" description="Low complexity" evidence="1">
    <location>
        <begin position="26"/>
        <end position="57"/>
    </location>
</feature>
<dbReference type="AlphaFoldDB" id="A0A9Q0N3L2"/>
<evidence type="ECO:0000256" key="1">
    <source>
        <dbReference type="SAM" id="MobiDB-lite"/>
    </source>
</evidence>
<comment type="caution">
    <text evidence="3">The sequence shown here is derived from an EMBL/GenBank/DDBJ whole genome shotgun (WGS) entry which is preliminary data.</text>
</comment>
<sequence>MKCFYILVFLLLIQSLDVLAKKKKNGSGSDSRSGNDSGSSSDSGSKSGSNESSSGSKNRNRKDKKHKKEPKKPPKPIKPNKNSSKNDSLENILVKLPSPLNNIATSVKISINSITTSLVSISSLRSSTLSNLSLDITAIFNILSKVTGVSNLITSIASVFEKISLTFTSLETGFGNRIVGTAKKAIVDIQTTLSGLLLLISSQSSLSNIDNFVKNIAENIQFLISFVDAITSLVSTANSAFTNLAFEAVFSLQLIMSTVFYAIQWVFSLTASTSFSRNVPISETLTRVTLAVSTILQTISKIIVNISNVSVSGSYSNVVNLISSSISQLSSSVNTSLRSVSGTTVNVVIRKEEITSSTCNSCLQ</sequence>
<evidence type="ECO:0000313" key="3">
    <source>
        <dbReference type="EMBL" id="KAJ6641994.1"/>
    </source>
</evidence>
<reference evidence="3" key="1">
    <citation type="submission" date="2022-07" db="EMBL/GenBank/DDBJ databases">
        <authorList>
            <person name="Trinca V."/>
            <person name="Uliana J.V.C."/>
            <person name="Torres T.T."/>
            <person name="Ward R.J."/>
            <person name="Monesi N."/>
        </authorList>
    </citation>
    <scope>NUCLEOTIDE SEQUENCE</scope>
    <source>
        <strain evidence="3">HSMRA1968</strain>
        <tissue evidence="3">Whole embryos</tissue>
    </source>
</reference>
<evidence type="ECO:0000256" key="2">
    <source>
        <dbReference type="SAM" id="SignalP"/>
    </source>
</evidence>
<keyword evidence="4" id="KW-1185">Reference proteome</keyword>
<gene>
    <name evidence="3" type="ORF">Bhyg_06939</name>
</gene>
<accession>A0A9Q0N3L2</accession>
<evidence type="ECO:0000313" key="4">
    <source>
        <dbReference type="Proteomes" id="UP001151699"/>
    </source>
</evidence>
<keyword evidence="2" id="KW-0732">Signal</keyword>
<feature type="chain" id="PRO_5040197297" evidence="2">
    <location>
        <begin position="21"/>
        <end position="364"/>
    </location>
</feature>
<organism evidence="3 4">
    <name type="scientific">Pseudolycoriella hygida</name>
    <dbReference type="NCBI Taxonomy" id="35572"/>
    <lineage>
        <taxon>Eukaryota</taxon>
        <taxon>Metazoa</taxon>
        <taxon>Ecdysozoa</taxon>
        <taxon>Arthropoda</taxon>
        <taxon>Hexapoda</taxon>
        <taxon>Insecta</taxon>
        <taxon>Pterygota</taxon>
        <taxon>Neoptera</taxon>
        <taxon>Endopterygota</taxon>
        <taxon>Diptera</taxon>
        <taxon>Nematocera</taxon>
        <taxon>Sciaroidea</taxon>
        <taxon>Sciaridae</taxon>
        <taxon>Pseudolycoriella</taxon>
    </lineage>
</organism>
<name>A0A9Q0N3L2_9DIPT</name>
<feature type="signal peptide" evidence="2">
    <location>
        <begin position="1"/>
        <end position="20"/>
    </location>
</feature>